<dbReference type="RefSeq" id="WP_014426169.1">
    <property type="nucleotide sequence ID" value="NC_017073.1"/>
</dbReference>
<evidence type="ECO:0000313" key="1">
    <source>
        <dbReference type="EMBL" id="BAL85151.1"/>
    </source>
</evidence>
<dbReference type="Proteomes" id="UP000007887">
    <property type="component" value="Plasmid pSRC3"/>
</dbReference>
<evidence type="ECO:0000313" key="2">
    <source>
        <dbReference type="Proteomes" id="UP000007887"/>
    </source>
</evidence>
<dbReference type="AlphaFoldDB" id="I0GWL4"/>
<organism evidence="1 2">
    <name type="scientific">Selenomonas ruminantium subsp. lactilytica (strain NBRC 103574 / TAM6421)</name>
    <dbReference type="NCBI Taxonomy" id="927704"/>
    <lineage>
        <taxon>Bacteria</taxon>
        <taxon>Bacillati</taxon>
        <taxon>Bacillota</taxon>
        <taxon>Negativicutes</taxon>
        <taxon>Selenomonadales</taxon>
        <taxon>Selenomonadaceae</taxon>
        <taxon>Selenomonas</taxon>
    </lineage>
</organism>
<dbReference type="PATRIC" id="fig|927704.6.peg.3392"/>
<dbReference type="EMBL" id="AP012300">
    <property type="protein sequence ID" value="BAL85151.1"/>
    <property type="molecule type" value="Genomic_DNA"/>
</dbReference>
<geneLocation type="plasmid" evidence="1 2">
    <name>pSRC3</name>
</geneLocation>
<sequence>MRYKIGATVQWKEKLPTTGLPYMFQGVVTKAQPGACEVRMRSGVKRMVRNEAIRYADD</sequence>
<name>I0GWL4_SELRL</name>
<protein>
    <submittedName>
        <fullName evidence="1">Uncharacterized protein</fullName>
    </submittedName>
</protein>
<reference evidence="1 2" key="1">
    <citation type="submission" date="2011-10" db="EMBL/GenBank/DDBJ databases">
        <title>Whole genome sequence of Selenomonas ruminantium subsp. lactilytica TAM6421.</title>
        <authorList>
            <person name="Oguchi A."/>
            <person name="Ankai A."/>
            <person name="Kaneko J."/>
            <person name="Yamada-Narita S."/>
            <person name="Fukui S."/>
            <person name="Takahashi M."/>
            <person name="Onodera T."/>
            <person name="Kojima S."/>
            <person name="Fushimi T."/>
            <person name="Abe N."/>
            <person name="Kamio Y."/>
            <person name="Yamazaki S."/>
            <person name="Fujita N."/>
        </authorList>
    </citation>
    <scope>NUCLEOTIDE SEQUENCE [LARGE SCALE GENOMIC DNA]</scope>
    <source>
        <strain evidence="2">NBRC 103574 / TAM6421</strain>
        <plasmid evidence="1 2">pSRC3</plasmid>
    </source>
</reference>
<accession>I0GWL4</accession>
<dbReference type="KEGG" id="sri:SELR_pSRC300780"/>
<keyword evidence="1" id="KW-0614">Plasmid</keyword>
<dbReference type="HOGENOM" id="CLU_2976747_0_0_9"/>
<proteinExistence type="predicted"/>
<gene>
    <name evidence="1" type="ordered locus">SELR_pSRC300780</name>
</gene>